<comment type="caution">
    <text evidence="1">The sequence shown here is derived from an EMBL/GenBank/DDBJ whole genome shotgun (WGS) entry which is preliminary data.</text>
</comment>
<dbReference type="EMBL" id="CM042047">
    <property type="protein sequence ID" value="KAI3771897.1"/>
    <property type="molecule type" value="Genomic_DNA"/>
</dbReference>
<protein>
    <submittedName>
        <fullName evidence="1">Uncharacterized protein</fullName>
    </submittedName>
</protein>
<name>A0ACB9FMT4_ARCLA</name>
<proteinExistence type="predicted"/>
<gene>
    <name evidence="1" type="ORF">L6452_03068</name>
</gene>
<evidence type="ECO:0000313" key="2">
    <source>
        <dbReference type="Proteomes" id="UP001055879"/>
    </source>
</evidence>
<dbReference type="Proteomes" id="UP001055879">
    <property type="component" value="Linkage Group LG01"/>
</dbReference>
<accession>A0ACB9FMT4</accession>
<reference evidence="1 2" key="2">
    <citation type="journal article" date="2022" name="Mol. Ecol. Resour.">
        <title>The genomes of chicory, endive, great burdock and yacon provide insights into Asteraceae paleo-polyploidization history and plant inulin production.</title>
        <authorList>
            <person name="Fan W."/>
            <person name="Wang S."/>
            <person name="Wang H."/>
            <person name="Wang A."/>
            <person name="Jiang F."/>
            <person name="Liu H."/>
            <person name="Zhao H."/>
            <person name="Xu D."/>
            <person name="Zhang Y."/>
        </authorList>
    </citation>
    <scope>NUCLEOTIDE SEQUENCE [LARGE SCALE GENOMIC DNA]</scope>
    <source>
        <strain evidence="2">cv. Niubang</strain>
    </source>
</reference>
<reference evidence="2" key="1">
    <citation type="journal article" date="2022" name="Mol. Ecol. Resour.">
        <title>The genomes of chicory, endive, great burdock and yacon provide insights into Asteraceae palaeo-polyploidization history and plant inulin production.</title>
        <authorList>
            <person name="Fan W."/>
            <person name="Wang S."/>
            <person name="Wang H."/>
            <person name="Wang A."/>
            <person name="Jiang F."/>
            <person name="Liu H."/>
            <person name="Zhao H."/>
            <person name="Xu D."/>
            <person name="Zhang Y."/>
        </authorList>
    </citation>
    <scope>NUCLEOTIDE SEQUENCE [LARGE SCALE GENOMIC DNA]</scope>
    <source>
        <strain evidence="2">cv. Niubang</strain>
    </source>
</reference>
<organism evidence="1 2">
    <name type="scientific">Arctium lappa</name>
    <name type="common">Greater burdock</name>
    <name type="synonym">Lappa major</name>
    <dbReference type="NCBI Taxonomy" id="4217"/>
    <lineage>
        <taxon>Eukaryota</taxon>
        <taxon>Viridiplantae</taxon>
        <taxon>Streptophyta</taxon>
        <taxon>Embryophyta</taxon>
        <taxon>Tracheophyta</taxon>
        <taxon>Spermatophyta</taxon>
        <taxon>Magnoliopsida</taxon>
        <taxon>eudicotyledons</taxon>
        <taxon>Gunneridae</taxon>
        <taxon>Pentapetalae</taxon>
        <taxon>asterids</taxon>
        <taxon>campanulids</taxon>
        <taxon>Asterales</taxon>
        <taxon>Asteraceae</taxon>
        <taxon>Carduoideae</taxon>
        <taxon>Cardueae</taxon>
        <taxon>Arctiinae</taxon>
        <taxon>Arctium</taxon>
    </lineage>
</organism>
<evidence type="ECO:0000313" key="1">
    <source>
        <dbReference type="EMBL" id="KAI3771897.1"/>
    </source>
</evidence>
<keyword evidence="2" id="KW-1185">Reference proteome</keyword>
<sequence length="543" mass="59734">MDVCESNQALGTRRLPEKNNGRIHQSTLTREVSSRYKSPTPRRFPSPNTTRTATTSTPVPKRAVSAGRRPPATPPSPPTPSTPIHDTSVYTELAARKTNGSKLPESLWPSRMRSLSVAFQSNTFSMPISKKEKPPPQALYDRTLKPSSNVAHKQPVTSPTYRKATPERKRSPLKGKNAVDQSENSKPLDGLHARLVDQHRWPSRTSSNVLSKSIDLSDKSIKNFITPNPGSLRRMSLPDDTSNPSQKSTSNTAKLLSSLSHNPERISNLVSSSSSEKNGSCGLVSRGVSPSRTRTLTSAPSRGVSPNHMRSSSPSRQLSNSSTVSVLTFIADIKKGKKVANRIEDAHHLRLLYNRQVQWRFVNASAEAALNYQQVTAEKSLVDAQRTISKLQDSVAAKRINIDQLKLQLKLYLALNQQIAYLNQWSSIEREHSFAVHGATEDLQASTLRLPVTGCATANIQTVKSAVYSAIQVMQTIGSSIQSTLSRLEGTNWLVSELATVAAQERSLFDECEALMASASFLQVEEYSLRTHLVQLKQALQSV</sequence>